<proteinExistence type="predicted"/>
<dbReference type="InterPro" id="IPR005471">
    <property type="entry name" value="Tscrpt_reg_IclR_N"/>
</dbReference>
<dbReference type="Proteomes" id="UP000702209">
    <property type="component" value="Unassembled WGS sequence"/>
</dbReference>
<comment type="caution">
    <text evidence="2">The sequence shown here is derived from an EMBL/GenBank/DDBJ whole genome shotgun (WGS) entry which is preliminary data.</text>
</comment>
<evidence type="ECO:0000259" key="1">
    <source>
        <dbReference type="Pfam" id="PF09339"/>
    </source>
</evidence>
<dbReference type="Gene3D" id="1.10.10.10">
    <property type="entry name" value="Winged helix-like DNA-binding domain superfamily/Winged helix DNA-binding domain"/>
    <property type="match status" value="1"/>
</dbReference>
<organism evidence="2 3">
    <name type="scientific">Nocardia amamiensis</name>
    <dbReference type="NCBI Taxonomy" id="404578"/>
    <lineage>
        <taxon>Bacteria</taxon>
        <taxon>Bacillati</taxon>
        <taxon>Actinomycetota</taxon>
        <taxon>Actinomycetes</taxon>
        <taxon>Mycobacteriales</taxon>
        <taxon>Nocardiaceae</taxon>
        <taxon>Nocardia</taxon>
    </lineage>
</organism>
<evidence type="ECO:0000313" key="3">
    <source>
        <dbReference type="Proteomes" id="UP000702209"/>
    </source>
</evidence>
<dbReference type="InterPro" id="IPR036390">
    <property type="entry name" value="WH_DNA-bd_sf"/>
</dbReference>
<accession>A0ABS0CTC6</accession>
<sequence>MALSEPQAKVLAALADRALAVRQLCLLVGLSRDATHAALRSLSYLGWVRYFPGTRTWRITKSGRRVISDQRYRDFLP</sequence>
<dbReference type="SUPFAM" id="SSF46785">
    <property type="entry name" value="Winged helix' DNA-binding domain"/>
    <property type="match status" value="1"/>
</dbReference>
<gene>
    <name evidence="2" type="ORF">IU459_20170</name>
</gene>
<protein>
    <submittedName>
        <fullName evidence="2">MarR family transcriptional regulator</fullName>
    </submittedName>
</protein>
<evidence type="ECO:0000313" key="2">
    <source>
        <dbReference type="EMBL" id="MBF6299841.1"/>
    </source>
</evidence>
<reference evidence="2 3" key="1">
    <citation type="submission" date="2020-10" db="EMBL/GenBank/DDBJ databases">
        <title>Identification of Nocardia species via Next-generation sequencing and recognition of intraspecies genetic diversity.</title>
        <authorList>
            <person name="Li P."/>
            <person name="Li P."/>
            <person name="Lu B."/>
        </authorList>
    </citation>
    <scope>NUCLEOTIDE SEQUENCE [LARGE SCALE GENOMIC DNA]</scope>
    <source>
        <strain evidence="2 3">BJ06-0157</strain>
    </source>
</reference>
<dbReference type="EMBL" id="JADLQX010000014">
    <property type="protein sequence ID" value="MBF6299841.1"/>
    <property type="molecule type" value="Genomic_DNA"/>
</dbReference>
<dbReference type="Pfam" id="PF09339">
    <property type="entry name" value="HTH_IclR"/>
    <property type="match status" value="1"/>
</dbReference>
<keyword evidence="3" id="KW-1185">Reference proteome</keyword>
<feature type="domain" description="HTH iclR-type" evidence="1">
    <location>
        <begin position="10"/>
        <end position="50"/>
    </location>
</feature>
<dbReference type="InterPro" id="IPR036388">
    <property type="entry name" value="WH-like_DNA-bd_sf"/>
</dbReference>
<name>A0ABS0CTC6_9NOCA</name>
<dbReference type="RefSeq" id="WP_195131081.1">
    <property type="nucleotide sequence ID" value="NZ_JADLQX010000014.1"/>
</dbReference>